<dbReference type="Gene3D" id="3.30.565.10">
    <property type="entry name" value="Histidine kinase-like ATPase, C-terminal domain"/>
    <property type="match status" value="1"/>
</dbReference>
<evidence type="ECO:0000256" key="8">
    <source>
        <dbReference type="ARBA" id="ARBA00022840"/>
    </source>
</evidence>
<dbReference type="Gene3D" id="1.10.287.130">
    <property type="match status" value="1"/>
</dbReference>
<organism evidence="11 12">
    <name type="scientific">Pseudovibrio brasiliensis</name>
    <dbReference type="NCBI Taxonomy" id="1898042"/>
    <lineage>
        <taxon>Bacteria</taxon>
        <taxon>Pseudomonadati</taxon>
        <taxon>Pseudomonadota</taxon>
        <taxon>Alphaproteobacteria</taxon>
        <taxon>Hyphomicrobiales</taxon>
        <taxon>Stappiaceae</taxon>
        <taxon>Pseudovibrio</taxon>
    </lineage>
</organism>
<feature type="transmembrane region" description="Helical" evidence="9">
    <location>
        <begin position="32"/>
        <end position="55"/>
    </location>
</feature>
<evidence type="ECO:0000256" key="1">
    <source>
        <dbReference type="ARBA" id="ARBA00000085"/>
    </source>
</evidence>
<protein>
    <recommendedName>
        <fullName evidence="3">histidine kinase</fullName>
        <ecNumber evidence="3">2.7.13.3</ecNumber>
    </recommendedName>
</protein>
<dbReference type="GO" id="GO:0016301">
    <property type="term" value="F:kinase activity"/>
    <property type="evidence" value="ECO:0007669"/>
    <property type="project" value="UniProtKB-KW"/>
</dbReference>
<comment type="subcellular location">
    <subcellularLocation>
        <location evidence="2">Cell membrane</location>
        <topology evidence="2">Multi-pass membrane protein</topology>
    </subcellularLocation>
</comment>
<evidence type="ECO:0000256" key="6">
    <source>
        <dbReference type="ARBA" id="ARBA00022741"/>
    </source>
</evidence>
<evidence type="ECO:0000256" key="4">
    <source>
        <dbReference type="ARBA" id="ARBA00022475"/>
    </source>
</evidence>
<feature type="transmembrane region" description="Helical" evidence="9">
    <location>
        <begin position="170"/>
        <end position="193"/>
    </location>
</feature>
<keyword evidence="9" id="KW-0472">Membrane</keyword>
<keyword evidence="6" id="KW-0547">Nucleotide-binding</keyword>
<dbReference type="Proteomes" id="UP000680706">
    <property type="component" value="Chromosome"/>
</dbReference>
<dbReference type="PANTHER" id="PTHR44936">
    <property type="entry name" value="SENSOR PROTEIN CREC"/>
    <property type="match status" value="1"/>
</dbReference>
<evidence type="ECO:0000256" key="3">
    <source>
        <dbReference type="ARBA" id="ARBA00012438"/>
    </source>
</evidence>
<keyword evidence="4" id="KW-1003">Cell membrane</keyword>
<dbReference type="PANTHER" id="PTHR44936:SF10">
    <property type="entry name" value="SENSOR PROTEIN RSTB"/>
    <property type="match status" value="1"/>
</dbReference>
<accession>A0ABX8AKA1</accession>
<feature type="domain" description="Histidine kinase" evidence="10">
    <location>
        <begin position="255"/>
        <end position="448"/>
    </location>
</feature>
<evidence type="ECO:0000256" key="7">
    <source>
        <dbReference type="ARBA" id="ARBA00022777"/>
    </source>
</evidence>
<dbReference type="CDD" id="cd00082">
    <property type="entry name" value="HisKA"/>
    <property type="match status" value="1"/>
</dbReference>
<evidence type="ECO:0000313" key="12">
    <source>
        <dbReference type="Proteomes" id="UP000680706"/>
    </source>
</evidence>
<evidence type="ECO:0000313" key="11">
    <source>
        <dbReference type="EMBL" id="QUS55484.1"/>
    </source>
</evidence>
<sequence length="450" mass="51106">MPMGDTVFGRKWMASKAAVGVRGRSIFRELGITFFISVILLLLLYTFLLPIFFIAGSDESLIYMMDDLGRSYEEAAQVDPNAPLPETYLIRSAFSLETLPPDMARHFADETLEPLELYFSEEDQECDAEGNCKSTYYLYLYIYPLEDGRNLYITLESTEEYVEGSEEDQVVIIAFAIVGFINLLATFVCARILSKRLIKPIAALENWAQSLDNENVGETPPDFRYRELNNLAVKLSRTVARISEFVEREQTFLRYASHELRTPITVIAGNISLLKSRESDPEDAVPVERIQRANLNMRIIVETLLWLGRESSAPPRVEKLVPAKLIMGCIEELDYLKGNKPLTEHLDLSEDEAELPKAPLLILFGNLIRNAFQHAQKGEITISYRDGVFLIENPVATGKKEGAASIYEESFGFGLSLCERIARRMGWEFTLEERDNAIVTRLVLKETRKP</sequence>
<dbReference type="SMART" id="SM00388">
    <property type="entry name" value="HisKA"/>
    <property type="match status" value="1"/>
</dbReference>
<evidence type="ECO:0000259" key="10">
    <source>
        <dbReference type="PROSITE" id="PS50109"/>
    </source>
</evidence>
<dbReference type="EMBL" id="CP074126">
    <property type="protein sequence ID" value="QUS55484.1"/>
    <property type="molecule type" value="Genomic_DNA"/>
</dbReference>
<dbReference type="SUPFAM" id="SSF55874">
    <property type="entry name" value="ATPase domain of HSP90 chaperone/DNA topoisomerase II/histidine kinase"/>
    <property type="match status" value="1"/>
</dbReference>
<dbReference type="PROSITE" id="PS50109">
    <property type="entry name" value="HIS_KIN"/>
    <property type="match status" value="1"/>
</dbReference>
<proteinExistence type="predicted"/>
<evidence type="ECO:0000256" key="9">
    <source>
        <dbReference type="SAM" id="Phobius"/>
    </source>
</evidence>
<keyword evidence="9" id="KW-0812">Transmembrane</keyword>
<dbReference type="InterPro" id="IPR036890">
    <property type="entry name" value="HATPase_C_sf"/>
</dbReference>
<comment type="catalytic activity">
    <reaction evidence="1">
        <text>ATP + protein L-histidine = ADP + protein N-phospho-L-histidine.</text>
        <dbReference type="EC" id="2.7.13.3"/>
    </reaction>
</comment>
<dbReference type="InterPro" id="IPR036097">
    <property type="entry name" value="HisK_dim/P_sf"/>
</dbReference>
<reference evidence="11 12" key="1">
    <citation type="journal article" date="2021" name="Angew. Chem. Int. Ed. Engl.">
        <title>A novel family of nonribosomal peptides modulate collective behavior in Pseudovibrio bacteria isolated from marine sponges.</title>
        <authorList>
            <person name="Ioca L.P."/>
            <person name="Dai Y."/>
            <person name="Kunakom S."/>
            <person name="Diaz-Espinosa J."/>
            <person name="Krunic A."/>
            <person name="Crnkovic C.M."/>
            <person name="Orjala J."/>
            <person name="Sanchez L.M."/>
            <person name="Ferreira A.G."/>
            <person name="Berlinck R.G.S."/>
            <person name="Eustaquio A.S."/>
        </authorList>
    </citation>
    <scope>NUCLEOTIDE SEQUENCE [LARGE SCALE GENOMIC DNA]</scope>
    <source>
        <strain evidence="11 12">Ab134</strain>
    </source>
</reference>
<gene>
    <name evidence="11" type="ORF">KGB56_19530</name>
</gene>
<evidence type="ECO:0000256" key="2">
    <source>
        <dbReference type="ARBA" id="ARBA00004651"/>
    </source>
</evidence>
<dbReference type="InterPro" id="IPR005467">
    <property type="entry name" value="His_kinase_dom"/>
</dbReference>
<evidence type="ECO:0000256" key="5">
    <source>
        <dbReference type="ARBA" id="ARBA00022679"/>
    </source>
</evidence>
<keyword evidence="12" id="KW-1185">Reference proteome</keyword>
<name>A0ABX8AKA1_9HYPH</name>
<dbReference type="SUPFAM" id="SSF47384">
    <property type="entry name" value="Homodimeric domain of signal transducing histidine kinase"/>
    <property type="match status" value="1"/>
</dbReference>
<keyword evidence="8" id="KW-0067">ATP-binding</keyword>
<keyword evidence="5" id="KW-0808">Transferase</keyword>
<keyword evidence="9" id="KW-1133">Transmembrane helix</keyword>
<dbReference type="EC" id="2.7.13.3" evidence="3"/>
<dbReference type="Pfam" id="PF00512">
    <property type="entry name" value="HisKA"/>
    <property type="match status" value="1"/>
</dbReference>
<keyword evidence="7 11" id="KW-0418">Kinase</keyword>
<dbReference type="InterPro" id="IPR050980">
    <property type="entry name" value="2C_sensor_his_kinase"/>
</dbReference>
<dbReference type="InterPro" id="IPR003661">
    <property type="entry name" value="HisK_dim/P_dom"/>
</dbReference>